<accession>A0AAD7E6J8</accession>
<proteinExistence type="predicted"/>
<protein>
    <submittedName>
        <fullName evidence="1">Uncharacterized protein</fullName>
    </submittedName>
</protein>
<sequence>MWESRPAGAKSNELLTSCAALGRLSKLPKVFLIGRELGIHLVHLPGQHITHHLTDSFAATTSQALSLVPSAAFVNSGWLKEIAGLGDLLLHSDPSTGLSLEQTFKLPPIITKYRPTFDEGLPSEQQAFKIWEPNEERMNMFSSYRFICVGEAKCQIDSEMRELLTRASGKIEVFDVKGGAEKWRGAISHAKAKAKQNLVPIADEEACEAAIGKDGWKKIVGTTRVFGLYQTGNILSFVSCNCGGCLSLCQTLQ</sequence>
<reference evidence="1" key="1">
    <citation type="submission" date="2023-03" db="EMBL/GenBank/DDBJ databases">
        <title>Massive genome expansion in bonnet fungi (Mycena s.s.) driven by repeated elements and novel gene families across ecological guilds.</title>
        <authorList>
            <consortium name="Lawrence Berkeley National Laboratory"/>
            <person name="Harder C.B."/>
            <person name="Miyauchi S."/>
            <person name="Viragh M."/>
            <person name="Kuo A."/>
            <person name="Thoen E."/>
            <person name="Andreopoulos B."/>
            <person name="Lu D."/>
            <person name="Skrede I."/>
            <person name="Drula E."/>
            <person name="Henrissat B."/>
            <person name="Morin E."/>
            <person name="Kohler A."/>
            <person name="Barry K."/>
            <person name="LaButti K."/>
            <person name="Morin E."/>
            <person name="Salamov A."/>
            <person name="Lipzen A."/>
            <person name="Mereny Z."/>
            <person name="Hegedus B."/>
            <person name="Baldrian P."/>
            <person name="Stursova M."/>
            <person name="Weitz H."/>
            <person name="Taylor A."/>
            <person name="Grigoriev I.V."/>
            <person name="Nagy L.G."/>
            <person name="Martin F."/>
            <person name="Kauserud H."/>
        </authorList>
    </citation>
    <scope>NUCLEOTIDE SEQUENCE</scope>
    <source>
        <strain evidence="1">CBHHK002</strain>
    </source>
</reference>
<keyword evidence="2" id="KW-1185">Reference proteome</keyword>
<name>A0AAD7E6J8_9AGAR</name>
<dbReference type="Proteomes" id="UP001218218">
    <property type="component" value="Unassembled WGS sequence"/>
</dbReference>
<dbReference type="EMBL" id="JARIHO010000157">
    <property type="protein sequence ID" value="KAJ7300656.1"/>
    <property type="molecule type" value="Genomic_DNA"/>
</dbReference>
<dbReference type="AlphaFoldDB" id="A0AAD7E6J8"/>
<evidence type="ECO:0000313" key="1">
    <source>
        <dbReference type="EMBL" id="KAJ7300656.1"/>
    </source>
</evidence>
<comment type="caution">
    <text evidence="1">The sequence shown here is derived from an EMBL/GenBank/DDBJ whole genome shotgun (WGS) entry which is preliminary data.</text>
</comment>
<organism evidence="1 2">
    <name type="scientific">Mycena albidolilacea</name>
    <dbReference type="NCBI Taxonomy" id="1033008"/>
    <lineage>
        <taxon>Eukaryota</taxon>
        <taxon>Fungi</taxon>
        <taxon>Dikarya</taxon>
        <taxon>Basidiomycota</taxon>
        <taxon>Agaricomycotina</taxon>
        <taxon>Agaricomycetes</taxon>
        <taxon>Agaricomycetidae</taxon>
        <taxon>Agaricales</taxon>
        <taxon>Marasmiineae</taxon>
        <taxon>Mycenaceae</taxon>
        <taxon>Mycena</taxon>
    </lineage>
</organism>
<evidence type="ECO:0000313" key="2">
    <source>
        <dbReference type="Proteomes" id="UP001218218"/>
    </source>
</evidence>
<gene>
    <name evidence="1" type="ORF">DFH08DRAFT_725116</name>
</gene>